<accession>A0A427YLM1</accession>
<keyword evidence="2" id="KW-1185">Reference proteome</keyword>
<sequence length="94" mass="10662">MDRNDVAHPHHDRAGMLDRLLNDEVFRGANEYLEPVDYYRWATTYALSIGRETTEKAIEEIRRRAAASQEGGVGVPDTLDVETWLDVAFKAVKA</sequence>
<organism evidence="1 2">
    <name type="scientific">Saitozyma podzolica</name>
    <dbReference type="NCBI Taxonomy" id="1890683"/>
    <lineage>
        <taxon>Eukaryota</taxon>
        <taxon>Fungi</taxon>
        <taxon>Dikarya</taxon>
        <taxon>Basidiomycota</taxon>
        <taxon>Agaricomycotina</taxon>
        <taxon>Tremellomycetes</taxon>
        <taxon>Tremellales</taxon>
        <taxon>Trimorphomycetaceae</taxon>
        <taxon>Saitozyma</taxon>
    </lineage>
</organism>
<evidence type="ECO:0000313" key="2">
    <source>
        <dbReference type="Proteomes" id="UP000279259"/>
    </source>
</evidence>
<proteinExistence type="predicted"/>
<gene>
    <name evidence="1" type="ORF">EHS25_009319</name>
</gene>
<dbReference type="AlphaFoldDB" id="A0A427YLM1"/>
<comment type="caution">
    <text evidence="1">The sequence shown here is derived from an EMBL/GenBank/DDBJ whole genome shotgun (WGS) entry which is preliminary data.</text>
</comment>
<dbReference type="Proteomes" id="UP000279259">
    <property type="component" value="Unassembled WGS sequence"/>
</dbReference>
<protein>
    <submittedName>
        <fullName evidence="1">Uncharacterized protein</fullName>
    </submittedName>
</protein>
<evidence type="ECO:0000313" key="1">
    <source>
        <dbReference type="EMBL" id="RSH91949.1"/>
    </source>
</evidence>
<reference evidence="1 2" key="1">
    <citation type="submission" date="2018-11" db="EMBL/GenBank/DDBJ databases">
        <title>Genome sequence of Saitozyma podzolica DSM 27192.</title>
        <authorList>
            <person name="Aliyu H."/>
            <person name="Gorte O."/>
            <person name="Ochsenreither K."/>
        </authorList>
    </citation>
    <scope>NUCLEOTIDE SEQUENCE [LARGE SCALE GENOMIC DNA]</scope>
    <source>
        <strain evidence="1 2">DSM 27192</strain>
    </source>
</reference>
<name>A0A427YLM1_9TREE</name>
<dbReference type="EMBL" id="RSCD01000007">
    <property type="protein sequence ID" value="RSH91949.1"/>
    <property type="molecule type" value="Genomic_DNA"/>
</dbReference>